<dbReference type="Proteomes" id="UP000746747">
    <property type="component" value="Unassembled WGS sequence"/>
</dbReference>
<name>A0A8J2LXL8_9BILA</name>
<dbReference type="AlphaFoldDB" id="A0A8J2LXL8"/>
<feature type="non-terminal residue" evidence="1">
    <location>
        <position position="1"/>
    </location>
</feature>
<evidence type="ECO:0000313" key="1">
    <source>
        <dbReference type="EMBL" id="CAG9532107.1"/>
    </source>
</evidence>
<comment type="caution">
    <text evidence="1">The sequence shown here is derived from an EMBL/GenBank/DDBJ whole genome shotgun (WGS) entry which is preliminary data.</text>
</comment>
<sequence length="65" mass="7068">MNIMRAEHAKNLQANAIKMLKLQGVSLTAAAMETISDKYSNSLKYLCLMGALVHTPDGATYLKAL</sequence>
<dbReference type="OrthoDB" id="10366775at2759"/>
<dbReference type="EMBL" id="CAKAEH010000876">
    <property type="protein sequence ID" value="CAG9532107.1"/>
    <property type="molecule type" value="Genomic_DNA"/>
</dbReference>
<accession>A0A8J2LXL8</accession>
<keyword evidence="2" id="KW-1185">Reference proteome</keyword>
<evidence type="ECO:0000313" key="2">
    <source>
        <dbReference type="Proteomes" id="UP000746747"/>
    </source>
</evidence>
<organism evidence="1 2">
    <name type="scientific">Cercopithifilaria johnstoni</name>
    <dbReference type="NCBI Taxonomy" id="2874296"/>
    <lineage>
        <taxon>Eukaryota</taxon>
        <taxon>Metazoa</taxon>
        <taxon>Ecdysozoa</taxon>
        <taxon>Nematoda</taxon>
        <taxon>Chromadorea</taxon>
        <taxon>Rhabditida</taxon>
        <taxon>Spirurina</taxon>
        <taxon>Spiruromorpha</taxon>
        <taxon>Filarioidea</taxon>
        <taxon>Onchocercidae</taxon>
        <taxon>Cercopithifilaria</taxon>
    </lineage>
</organism>
<proteinExistence type="predicted"/>
<reference evidence="1" key="1">
    <citation type="submission" date="2021-09" db="EMBL/GenBank/DDBJ databases">
        <authorList>
            <consortium name="Pathogen Informatics"/>
        </authorList>
    </citation>
    <scope>NUCLEOTIDE SEQUENCE</scope>
</reference>
<protein>
    <submittedName>
        <fullName evidence="1">Uncharacterized protein</fullName>
    </submittedName>
</protein>
<gene>
    <name evidence="1" type="ORF">CJOHNSTONI_LOCUS2448</name>
</gene>